<protein>
    <submittedName>
        <fullName evidence="2">Uncharacterized protein</fullName>
    </submittedName>
</protein>
<dbReference type="AlphaFoldDB" id="A0A9W7WSY8"/>
<reference evidence="2" key="1">
    <citation type="submission" date="2021-02" db="EMBL/GenBank/DDBJ databases">
        <title>Comparative genomics reveals that relaxation of natural selection precedes convergent phenotypic evolution of cavefish.</title>
        <authorList>
            <person name="Peng Z."/>
        </authorList>
    </citation>
    <scope>NUCLEOTIDE SEQUENCE</scope>
    <source>
        <tissue evidence="2">Muscle</tissue>
    </source>
</reference>
<dbReference type="EMBL" id="JAFHDT010000007">
    <property type="protein sequence ID" value="KAI7807680.1"/>
    <property type="molecule type" value="Genomic_DNA"/>
</dbReference>
<proteinExistence type="predicted"/>
<dbReference type="Proteomes" id="UP001059041">
    <property type="component" value="Linkage Group LG7"/>
</dbReference>
<feature type="region of interest" description="Disordered" evidence="1">
    <location>
        <begin position="1"/>
        <end position="26"/>
    </location>
</feature>
<sequence>MKGPKRALEQSHAGSTPLISSTARLSPPTLCPVVRQRPLTEWTETQRSTKPCYREAPFSHVTKLISPMLRKPSSDKQEGCHTFEKDTCLTDDINGELRRLTKAADLPFSSLNGQTGADPQSSRPGLTYCVNNPLRAFRPLVYLWEWPPVACGTGSLAASRGMRVDAGCSKAAASGAPDVMNDWEEMSESEASKLPGLTPGPWLPQTRCGIVADGQTQAYRLLVTPRNSGKTEV</sequence>
<organism evidence="2 3">
    <name type="scientific">Triplophysa rosa</name>
    <name type="common">Cave loach</name>
    <dbReference type="NCBI Taxonomy" id="992332"/>
    <lineage>
        <taxon>Eukaryota</taxon>
        <taxon>Metazoa</taxon>
        <taxon>Chordata</taxon>
        <taxon>Craniata</taxon>
        <taxon>Vertebrata</taxon>
        <taxon>Euteleostomi</taxon>
        <taxon>Actinopterygii</taxon>
        <taxon>Neopterygii</taxon>
        <taxon>Teleostei</taxon>
        <taxon>Ostariophysi</taxon>
        <taxon>Cypriniformes</taxon>
        <taxon>Nemacheilidae</taxon>
        <taxon>Triplophysa</taxon>
    </lineage>
</organism>
<evidence type="ECO:0000313" key="3">
    <source>
        <dbReference type="Proteomes" id="UP001059041"/>
    </source>
</evidence>
<gene>
    <name evidence="2" type="ORF">IRJ41_008465</name>
</gene>
<accession>A0A9W7WSY8</accession>
<name>A0A9W7WSY8_TRIRA</name>
<keyword evidence="3" id="KW-1185">Reference proteome</keyword>
<comment type="caution">
    <text evidence="2">The sequence shown here is derived from an EMBL/GenBank/DDBJ whole genome shotgun (WGS) entry which is preliminary data.</text>
</comment>
<evidence type="ECO:0000313" key="2">
    <source>
        <dbReference type="EMBL" id="KAI7807680.1"/>
    </source>
</evidence>
<feature type="compositionally biased region" description="Polar residues" evidence="1">
    <location>
        <begin position="12"/>
        <end position="24"/>
    </location>
</feature>
<evidence type="ECO:0000256" key="1">
    <source>
        <dbReference type="SAM" id="MobiDB-lite"/>
    </source>
</evidence>